<reference evidence="1" key="1">
    <citation type="submission" date="2025-08" db="UniProtKB">
        <authorList>
            <consortium name="Ensembl"/>
        </authorList>
    </citation>
    <scope>IDENTIFICATION</scope>
</reference>
<dbReference type="Proteomes" id="UP000694388">
    <property type="component" value="Unplaced"/>
</dbReference>
<evidence type="ECO:0000313" key="2">
    <source>
        <dbReference type="Proteomes" id="UP000694388"/>
    </source>
</evidence>
<name>A0A8C4R100_EPTBU</name>
<reference evidence="1" key="2">
    <citation type="submission" date="2025-09" db="UniProtKB">
        <authorList>
            <consortium name="Ensembl"/>
        </authorList>
    </citation>
    <scope>IDENTIFICATION</scope>
</reference>
<organism evidence="1 2">
    <name type="scientific">Eptatretus burgeri</name>
    <name type="common">Inshore hagfish</name>
    <dbReference type="NCBI Taxonomy" id="7764"/>
    <lineage>
        <taxon>Eukaryota</taxon>
        <taxon>Metazoa</taxon>
        <taxon>Chordata</taxon>
        <taxon>Craniata</taxon>
        <taxon>Vertebrata</taxon>
        <taxon>Cyclostomata</taxon>
        <taxon>Myxini</taxon>
        <taxon>Myxiniformes</taxon>
        <taxon>Myxinidae</taxon>
        <taxon>Eptatretinae</taxon>
        <taxon>Eptatretus</taxon>
    </lineage>
</organism>
<evidence type="ECO:0000313" key="1">
    <source>
        <dbReference type="Ensembl" id="ENSEBUP00000022535.1"/>
    </source>
</evidence>
<sequence length="107" mass="11793">MLLLPYKPLMQVRFHITHGYAHLGYSSAQHLVGIHYREAPMSHLFVCSRAAAQGHARASYEIVIAPSIAFDVGSLSSGLNCGQLSLFTYLENGLEAYQAYLSFSILC</sequence>
<dbReference type="Ensembl" id="ENSEBUT00000023111.1">
    <property type="protein sequence ID" value="ENSEBUP00000022535.1"/>
    <property type="gene ID" value="ENSEBUG00000013881.1"/>
</dbReference>
<protein>
    <submittedName>
        <fullName evidence="1">Uncharacterized protein</fullName>
    </submittedName>
</protein>
<proteinExistence type="predicted"/>
<accession>A0A8C4R100</accession>
<dbReference type="AlphaFoldDB" id="A0A8C4R100"/>
<keyword evidence="2" id="KW-1185">Reference proteome</keyword>